<gene>
    <name evidence="9" type="ORF">Mal4_26890</name>
</gene>
<evidence type="ECO:0000313" key="9">
    <source>
        <dbReference type="EMBL" id="QDU38362.1"/>
    </source>
</evidence>
<keyword evidence="2" id="KW-1003">Cell membrane</keyword>
<keyword evidence="10" id="KW-1185">Reference proteome</keyword>
<comment type="subcellular location">
    <subcellularLocation>
        <location evidence="1">Cell membrane</location>
        <topology evidence="1">Multi-pass membrane protein</topology>
    </subcellularLocation>
</comment>
<keyword evidence="3 7" id="KW-0812">Transmembrane</keyword>
<feature type="transmembrane region" description="Helical" evidence="7">
    <location>
        <begin position="785"/>
        <end position="809"/>
    </location>
</feature>
<proteinExistence type="predicted"/>
<dbReference type="Gene3D" id="1.20.1640.10">
    <property type="entry name" value="Multidrug efflux transporter AcrB transmembrane domain"/>
    <property type="match status" value="2"/>
</dbReference>
<evidence type="ECO:0000256" key="1">
    <source>
        <dbReference type="ARBA" id="ARBA00004651"/>
    </source>
</evidence>
<keyword evidence="4 7" id="KW-1133">Transmembrane helix</keyword>
<feature type="transmembrane region" description="Helical" evidence="7">
    <location>
        <begin position="360"/>
        <end position="380"/>
    </location>
</feature>
<dbReference type="GO" id="GO:0005886">
    <property type="term" value="C:plasma membrane"/>
    <property type="evidence" value="ECO:0007669"/>
    <property type="project" value="UniProtKB-SubCell"/>
</dbReference>
<evidence type="ECO:0000259" key="8">
    <source>
        <dbReference type="PROSITE" id="PS50156"/>
    </source>
</evidence>
<name>A0A517Z798_9PLAN</name>
<sequence>MTRQTRKPVVFGTGAAIFVVVLMIVGAPLVYMGLRQIRLENDIETWLPEQDAGARVLQWYLDHFEHEKTILVAWEGSTLNDPRVARFADQVAGPADAEGNRTGGLEGVTDVNTPRDVIARMLENGIPREQAIEQLNGVLIGTGMLKVRLSRVGRSERAEIERQIIRKSEEQLGLDVDVQPPLDDRFAELAERTSTEDTDDDAEDAEEFAVRDDEPYPAPPPHDFQLHWKDISPKSPHTNDVCQLVESLEVDGQPAVDDCFFWLGAPVGLSVKISAEGEERVLTLVDEMREVAVDVGVPAEAIRFGGQPVASAMLDLEASRALWNPNYPVWMFHKRSPVLLSALVGMLVSFVVLGSIRLSLLVTMVSMYTGLSVFALVPATGGNVNMVLVVMPNLLLVLTTSGAIHVANYWRHARHEGKKDPVSQAVRMAFQPCLLASTTTAIGLASLTTSILSPVRDFGIYSSAGCGLSLLMVLFGFPALLVIWPGGRKVDPEKDFRGWQQVGRWLAKHGTVISTITIIVFVASVAGLRYFYTETKVIRYFPEDSQIVENYEFLEENLAGILTVDTIVRFDAEAIEETSILERLEVVREVQNRIRTVEGISGTLSLADFRPTIEPPGDDASVLQKINYRRAIQRTERGIFEEQTESSGQFVTKVHEPLEFLRDGKPVQFSEGDEAWRIRVQGGVMSDLDFLGVVSNMGTVTQEVIGDRVGTSYVVTGMLPLFLRTQEAVLESLIESFALAFGLIAIVMMFVLRNVLAGLLTMLPNLMPVGLVFGLISWFGVSVDIGTMITASVALGIAVDGTLHLLTWFQDGIDKGMTRSEAIAQGLGHCGPAMWQTSASIALAMLMLGGAELLLISRFGWLMASLIGAALIGDVIFLPALLGGPLGTVIERQVLKRRAAEEAETSESPAHETSEVGQPGV</sequence>
<dbReference type="PANTHER" id="PTHR33406:SF12">
    <property type="entry name" value="BLR2997 PROTEIN"/>
    <property type="match status" value="1"/>
</dbReference>
<evidence type="ECO:0000256" key="5">
    <source>
        <dbReference type="ARBA" id="ARBA00023136"/>
    </source>
</evidence>
<keyword evidence="5 7" id="KW-0472">Membrane</keyword>
<dbReference type="InterPro" id="IPR004869">
    <property type="entry name" value="MMPL_dom"/>
</dbReference>
<dbReference type="Pfam" id="PF03176">
    <property type="entry name" value="MMPL"/>
    <property type="match status" value="1"/>
</dbReference>
<dbReference type="Proteomes" id="UP000320496">
    <property type="component" value="Chromosome"/>
</dbReference>
<evidence type="ECO:0000313" key="10">
    <source>
        <dbReference type="Proteomes" id="UP000320496"/>
    </source>
</evidence>
<evidence type="ECO:0000256" key="7">
    <source>
        <dbReference type="SAM" id="Phobius"/>
    </source>
</evidence>
<evidence type="ECO:0000256" key="4">
    <source>
        <dbReference type="ARBA" id="ARBA00022989"/>
    </source>
</evidence>
<dbReference type="SUPFAM" id="SSF82866">
    <property type="entry name" value="Multidrug efflux transporter AcrB transmembrane domain"/>
    <property type="match status" value="2"/>
</dbReference>
<evidence type="ECO:0000256" key="6">
    <source>
        <dbReference type="SAM" id="MobiDB-lite"/>
    </source>
</evidence>
<accession>A0A517Z798</accession>
<dbReference type="AlphaFoldDB" id="A0A517Z798"/>
<feature type="compositionally biased region" description="Acidic residues" evidence="6">
    <location>
        <begin position="196"/>
        <end position="207"/>
    </location>
</feature>
<evidence type="ECO:0000256" key="3">
    <source>
        <dbReference type="ARBA" id="ARBA00022692"/>
    </source>
</evidence>
<dbReference type="RefSeq" id="WP_197444370.1">
    <property type="nucleotide sequence ID" value="NZ_CP036275.1"/>
</dbReference>
<dbReference type="InterPro" id="IPR050545">
    <property type="entry name" value="Mycobact_MmpL"/>
</dbReference>
<feature type="transmembrane region" description="Helical" evidence="7">
    <location>
        <begin position="458"/>
        <end position="484"/>
    </location>
</feature>
<dbReference type="PROSITE" id="PS50156">
    <property type="entry name" value="SSD"/>
    <property type="match status" value="2"/>
</dbReference>
<reference evidence="9 10" key="1">
    <citation type="submission" date="2019-02" db="EMBL/GenBank/DDBJ databases">
        <title>Deep-cultivation of Planctomycetes and their phenomic and genomic characterization uncovers novel biology.</title>
        <authorList>
            <person name="Wiegand S."/>
            <person name="Jogler M."/>
            <person name="Boedeker C."/>
            <person name="Pinto D."/>
            <person name="Vollmers J."/>
            <person name="Rivas-Marin E."/>
            <person name="Kohn T."/>
            <person name="Peeters S.H."/>
            <person name="Heuer A."/>
            <person name="Rast P."/>
            <person name="Oberbeckmann S."/>
            <person name="Bunk B."/>
            <person name="Jeske O."/>
            <person name="Meyerdierks A."/>
            <person name="Storesund J.E."/>
            <person name="Kallscheuer N."/>
            <person name="Luecker S."/>
            <person name="Lage O.M."/>
            <person name="Pohl T."/>
            <person name="Merkel B.J."/>
            <person name="Hornburger P."/>
            <person name="Mueller R.-W."/>
            <person name="Bruemmer F."/>
            <person name="Labrenz M."/>
            <person name="Spormann A.M."/>
            <person name="Op den Camp H."/>
            <person name="Overmann J."/>
            <person name="Amann R."/>
            <person name="Jetten M.S.M."/>
            <person name="Mascher T."/>
            <person name="Medema M.H."/>
            <person name="Devos D.P."/>
            <person name="Kaster A.-K."/>
            <person name="Ovreas L."/>
            <person name="Rohde M."/>
            <person name="Galperin M.Y."/>
            <person name="Jogler C."/>
        </authorList>
    </citation>
    <scope>NUCLEOTIDE SEQUENCE [LARGE SCALE GENOMIC DNA]</scope>
    <source>
        <strain evidence="9 10">Mal4</strain>
    </source>
</reference>
<feature type="transmembrane region" description="Helical" evidence="7">
    <location>
        <begin position="336"/>
        <end position="353"/>
    </location>
</feature>
<organism evidence="9 10">
    <name type="scientific">Maioricimonas rarisocia</name>
    <dbReference type="NCBI Taxonomy" id="2528026"/>
    <lineage>
        <taxon>Bacteria</taxon>
        <taxon>Pseudomonadati</taxon>
        <taxon>Planctomycetota</taxon>
        <taxon>Planctomycetia</taxon>
        <taxon>Planctomycetales</taxon>
        <taxon>Planctomycetaceae</taxon>
        <taxon>Maioricimonas</taxon>
    </lineage>
</organism>
<dbReference type="InterPro" id="IPR000731">
    <property type="entry name" value="SSD"/>
</dbReference>
<dbReference type="EMBL" id="CP036275">
    <property type="protein sequence ID" value="QDU38362.1"/>
    <property type="molecule type" value="Genomic_DNA"/>
</dbReference>
<feature type="domain" description="SSD" evidence="8">
    <location>
        <begin position="359"/>
        <end position="483"/>
    </location>
</feature>
<feature type="transmembrane region" description="Helical" evidence="7">
    <location>
        <begin position="9"/>
        <end position="34"/>
    </location>
</feature>
<feature type="transmembrane region" description="Helical" evidence="7">
    <location>
        <begin position="759"/>
        <end position="779"/>
    </location>
</feature>
<feature type="transmembrane region" description="Helical" evidence="7">
    <location>
        <begin position="867"/>
        <end position="890"/>
    </location>
</feature>
<dbReference type="KEGG" id="mri:Mal4_26890"/>
<protein>
    <submittedName>
        <fullName evidence="9">MMPL family protein</fullName>
    </submittedName>
</protein>
<dbReference type="PANTHER" id="PTHR33406">
    <property type="entry name" value="MEMBRANE PROTEIN MJ1562-RELATED"/>
    <property type="match status" value="1"/>
</dbReference>
<evidence type="ECO:0000256" key="2">
    <source>
        <dbReference type="ARBA" id="ARBA00022475"/>
    </source>
</evidence>
<feature type="transmembrane region" description="Helical" evidence="7">
    <location>
        <begin position="505"/>
        <end position="532"/>
    </location>
</feature>
<feature type="transmembrane region" description="Helical" evidence="7">
    <location>
        <begin position="733"/>
        <end position="752"/>
    </location>
</feature>
<feature type="transmembrane region" description="Helical" evidence="7">
    <location>
        <begin position="428"/>
        <end position="452"/>
    </location>
</feature>
<feature type="transmembrane region" description="Helical" evidence="7">
    <location>
        <begin position="386"/>
        <end position="407"/>
    </location>
</feature>
<feature type="transmembrane region" description="Helical" evidence="7">
    <location>
        <begin position="841"/>
        <end position="861"/>
    </location>
</feature>
<feature type="region of interest" description="Disordered" evidence="6">
    <location>
        <begin position="900"/>
        <end position="921"/>
    </location>
</feature>
<feature type="domain" description="SSD" evidence="8">
    <location>
        <begin position="758"/>
        <end position="884"/>
    </location>
</feature>
<feature type="region of interest" description="Disordered" evidence="6">
    <location>
        <begin position="191"/>
        <end position="219"/>
    </location>
</feature>